<sequence>MGGTETLDVLEVPRGRGRYDLVASGHGQLHGVAPHARRAAGDDDGARQAGLAHNVHRGRDSRHVEAQIVRVKEAPRGRPETQPQDTGLFVGDLEPTLGRAVDLLGYGRGASEDSVAYLEPLDVGADLDYFAGNIGAEDEGVFDISSDRRSNELQHPVEGVNGHGGVLDHHLARAGGCVGRVANLERSCLFGGDPGRLIIWSHCDWSEVVDGVK</sequence>
<proteinExistence type="predicted"/>
<evidence type="ECO:0000313" key="1">
    <source>
        <dbReference type="EMBL" id="GFF53338.1"/>
    </source>
</evidence>
<organism evidence="1 2">
    <name type="scientific">Aspergillus udagawae</name>
    <dbReference type="NCBI Taxonomy" id="91492"/>
    <lineage>
        <taxon>Eukaryota</taxon>
        <taxon>Fungi</taxon>
        <taxon>Dikarya</taxon>
        <taxon>Ascomycota</taxon>
        <taxon>Pezizomycotina</taxon>
        <taxon>Eurotiomycetes</taxon>
        <taxon>Eurotiomycetidae</taxon>
        <taxon>Eurotiales</taxon>
        <taxon>Aspergillaceae</taxon>
        <taxon>Aspergillus</taxon>
        <taxon>Aspergillus subgen. Fumigati</taxon>
    </lineage>
</organism>
<dbReference type="Proteomes" id="UP000465221">
    <property type="component" value="Unassembled WGS sequence"/>
</dbReference>
<comment type="caution">
    <text evidence="1">The sequence shown here is derived from an EMBL/GenBank/DDBJ whole genome shotgun (WGS) entry which is preliminary data.</text>
</comment>
<gene>
    <name evidence="1" type="ORF">IFM46972_09758</name>
</gene>
<reference evidence="1 2" key="1">
    <citation type="submission" date="2020-01" db="EMBL/GenBank/DDBJ databases">
        <title>Draft genome sequence of Aspergillus udagawae IFM 46972.</title>
        <authorList>
            <person name="Takahashi H."/>
            <person name="Yaguchi T."/>
        </authorList>
    </citation>
    <scope>NUCLEOTIDE SEQUENCE [LARGE SCALE GENOMIC DNA]</scope>
    <source>
        <strain evidence="1 2">IFM 46972</strain>
    </source>
</reference>
<accession>A0A8H3S8C6</accession>
<name>A0A8H3S8C6_9EURO</name>
<evidence type="ECO:0000313" key="2">
    <source>
        <dbReference type="Proteomes" id="UP000465221"/>
    </source>
</evidence>
<protein>
    <submittedName>
        <fullName evidence="1">Uncharacterized protein</fullName>
    </submittedName>
</protein>
<dbReference type="EMBL" id="BLKC01000103">
    <property type="protein sequence ID" value="GFF53338.1"/>
    <property type="molecule type" value="Genomic_DNA"/>
</dbReference>
<dbReference type="AlphaFoldDB" id="A0A8H3S8C6"/>